<sequence length="140" mass="15955">MLCIGFFLGVGGHYSKSGHHVFFLLTTSMASFSTTCWIVFHFCEVKSSSIFRGVDWNKAVFGFFGFTAFLIHLCWEVTRYLETTLPKTAAIKVTISKRFNQPHASTPIKEDEDDDNFLEPIIDGSYNRRPESGLFQQVIK</sequence>
<evidence type="ECO:0000313" key="2">
    <source>
        <dbReference type="EMBL" id="KAB7504854.1"/>
    </source>
</evidence>
<dbReference type="AlphaFoldDB" id="A0A5N5TDW3"/>
<comment type="caution">
    <text evidence="2">The sequence shown here is derived from an EMBL/GenBank/DDBJ whole genome shotgun (WGS) entry which is preliminary data.</text>
</comment>
<keyword evidence="1" id="KW-0472">Membrane</keyword>
<gene>
    <name evidence="2" type="ORF">Anas_05871</name>
</gene>
<organism evidence="2 3">
    <name type="scientific">Armadillidium nasatum</name>
    <dbReference type="NCBI Taxonomy" id="96803"/>
    <lineage>
        <taxon>Eukaryota</taxon>
        <taxon>Metazoa</taxon>
        <taxon>Ecdysozoa</taxon>
        <taxon>Arthropoda</taxon>
        <taxon>Crustacea</taxon>
        <taxon>Multicrustacea</taxon>
        <taxon>Malacostraca</taxon>
        <taxon>Eumalacostraca</taxon>
        <taxon>Peracarida</taxon>
        <taxon>Isopoda</taxon>
        <taxon>Oniscidea</taxon>
        <taxon>Crinocheta</taxon>
        <taxon>Armadillidiidae</taxon>
        <taxon>Armadillidium</taxon>
    </lineage>
</organism>
<name>A0A5N5TDW3_9CRUS</name>
<keyword evidence="1" id="KW-0812">Transmembrane</keyword>
<keyword evidence="1" id="KW-1133">Transmembrane helix</keyword>
<feature type="non-terminal residue" evidence="2">
    <location>
        <position position="140"/>
    </location>
</feature>
<accession>A0A5N5TDW3</accession>
<evidence type="ECO:0000313" key="3">
    <source>
        <dbReference type="Proteomes" id="UP000326759"/>
    </source>
</evidence>
<keyword evidence="3" id="KW-1185">Reference proteome</keyword>
<protein>
    <recommendedName>
        <fullName evidence="4">Transmembrane protein</fullName>
    </recommendedName>
</protein>
<dbReference type="EMBL" id="SEYY01002201">
    <property type="protein sequence ID" value="KAB7504854.1"/>
    <property type="molecule type" value="Genomic_DNA"/>
</dbReference>
<feature type="transmembrane region" description="Helical" evidence="1">
    <location>
        <begin position="60"/>
        <end position="78"/>
    </location>
</feature>
<proteinExistence type="predicted"/>
<evidence type="ECO:0008006" key="4">
    <source>
        <dbReference type="Google" id="ProtNLM"/>
    </source>
</evidence>
<evidence type="ECO:0000256" key="1">
    <source>
        <dbReference type="SAM" id="Phobius"/>
    </source>
</evidence>
<dbReference type="Proteomes" id="UP000326759">
    <property type="component" value="Unassembled WGS sequence"/>
</dbReference>
<reference evidence="2 3" key="1">
    <citation type="journal article" date="2019" name="PLoS Biol.">
        <title>Sex chromosomes control vertical transmission of feminizing Wolbachia symbionts in an isopod.</title>
        <authorList>
            <person name="Becking T."/>
            <person name="Chebbi M.A."/>
            <person name="Giraud I."/>
            <person name="Moumen B."/>
            <person name="Laverre T."/>
            <person name="Caubet Y."/>
            <person name="Peccoud J."/>
            <person name="Gilbert C."/>
            <person name="Cordaux R."/>
        </authorList>
    </citation>
    <scope>NUCLEOTIDE SEQUENCE [LARGE SCALE GENOMIC DNA]</scope>
    <source>
        <strain evidence="2">ANa2</strain>
        <tissue evidence="2">Whole body excluding digestive tract and cuticle</tissue>
    </source>
</reference>
<feature type="transmembrane region" description="Helical" evidence="1">
    <location>
        <begin position="21"/>
        <end position="40"/>
    </location>
</feature>